<dbReference type="EMBL" id="AZHW01001014">
    <property type="protein sequence ID" value="ETW94746.1"/>
    <property type="molecule type" value="Genomic_DNA"/>
</dbReference>
<accession>W4LBP8</accession>
<proteinExistence type="predicted"/>
<dbReference type="Proteomes" id="UP000019141">
    <property type="component" value="Unassembled WGS sequence"/>
</dbReference>
<evidence type="ECO:0000313" key="1">
    <source>
        <dbReference type="EMBL" id="ETW94746.1"/>
    </source>
</evidence>
<sequence>MIAHPMPLDTGSRQLLFNTLFFWRGHMMAIKREEMNIKSSASNLSQISDSLCFDKWLSDVVITYIERFAKLIIVRQGLWLSTQGIRVTRLGLKSPGFFLVCLRYE</sequence>
<protein>
    <submittedName>
        <fullName evidence="1">Uncharacterized protein</fullName>
    </submittedName>
</protein>
<gene>
    <name evidence="1" type="ORF">ETSY1_33570</name>
</gene>
<dbReference type="HOGENOM" id="CLU_2231670_0_0_7"/>
<evidence type="ECO:0000313" key="2">
    <source>
        <dbReference type="Proteomes" id="UP000019141"/>
    </source>
</evidence>
<keyword evidence="2" id="KW-1185">Reference proteome</keyword>
<dbReference type="AlphaFoldDB" id="W4LBP8"/>
<reference evidence="1 2" key="1">
    <citation type="journal article" date="2014" name="Nature">
        <title>An environmental bacterial taxon with a large and distinct metabolic repertoire.</title>
        <authorList>
            <person name="Wilson M.C."/>
            <person name="Mori T."/>
            <person name="Ruckert C."/>
            <person name="Uria A.R."/>
            <person name="Helf M.J."/>
            <person name="Takada K."/>
            <person name="Gernert C."/>
            <person name="Steffens U.A."/>
            <person name="Heycke N."/>
            <person name="Schmitt S."/>
            <person name="Rinke C."/>
            <person name="Helfrich E.J."/>
            <person name="Brachmann A.O."/>
            <person name="Gurgui C."/>
            <person name="Wakimoto T."/>
            <person name="Kracht M."/>
            <person name="Crusemann M."/>
            <person name="Hentschel U."/>
            <person name="Abe I."/>
            <person name="Matsunaga S."/>
            <person name="Kalinowski J."/>
            <person name="Takeyama H."/>
            <person name="Piel J."/>
        </authorList>
    </citation>
    <scope>NUCLEOTIDE SEQUENCE [LARGE SCALE GENOMIC DNA]</scope>
    <source>
        <strain evidence="2">TSY1</strain>
    </source>
</reference>
<name>W4LBP8_ENTF1</name>
<organism evidence="1 2">
    <name type="scientific">Entotheonella factor</name>
    <dbReference type="NCBI Taxonomy" id="1429438"/>
    <lineage>
        <taxon>Bacteria</taxon>
        <taxon>Pseudomonadati</taxon>
        <taxon>Nitrospinota/Tectimicrobiota group</taxon>
        <taxon>Candidatus Tectimicrobiota</taxon>
        <taxon>Candidatus Entotheonellia</taxon>
        <taxon>Candidatus Entotheonellales</taxon>
        <taxon>Candidatus Entotheonellaceae</taxon>
        <taxon>Candidatus Entotheonella</taxon>
    </lineage>
</organism>
<comment type="caution">
    <text evidence="1">The sequence shown here is derived from an EMBL/GenBank/DDBJ whole genome shotgun (WGS) entry which is preliminary data.</text>
</comment>